<accession>A0A7D6ZG91</accession>
<name>A0A7D6ZG91_9NOCA</name>
<dbReference type="KEGG" id="nhu:H0264_12955"/>
<sequence length="454" mass="49088">MATPEAQAAANDPTAIETGRAARKRIARSALGAWNPPEDRADPLAILEQQAATRVADLVRIRYARMAAGQFPFYRGAPAIMAADLASGPHTGLTVQLCGDAHLSNFGLFASPERALVFDLNDFDETLPGPFEWDVKRLAASLAVAARANGCDDTAAGAAATAAAGAYREAMNRFSLLGETDVWYQMTDAQTVADLLSPKDRKLIDKVTSKAKSRTSLQALDKLTEPGPDGTPIIRHDPPLLMPIPKTLLAEIDSVLSDYRKSLPEERRVLLDRYELRDVAMKVVGVGSVGTRCFVALLTGRSTGDPLFLQVKQAEDSVLAQHLSASIFRHQGHRVVHGQRLTQAAGDIFLGWATGPDGNFYYWRQLRDMKGSVTIEDMSAEQLRQYAILCGHTLARGHARSGDRVAISAYLGGSDGFDRAMGEFALAYADQTARDYETLLAGIDSGRITAATEE</sequence>
<evidence type="ECO:0000313" key="2">
    <source>
        <dbReference type="Proteomes" id="UP000515512"/>
    </source>
</evidence>
<dbReference type="Proteomes" id="UP000515512">
    <property type="component" value="Chromosome"/>
</dbReference>
<gene>
    <name evidence="1" type="ORF">H0264_12955</name>
</gene>
<reference evidence="1 2" key="1">
    <citation type="submission" date="2020-07" db="EMBL/GenBank/DDBJ databases">
        <authorList>
            <person name="Zhuang K."/>
            <person name="Ran Y."/>
        </authorList>
    </citation>
    <scope>NUCLEOTIDE SEQUENCE [LARGE SCALE GENOMIC DNA]</scope>
    <source>
        <strain evidence="1 2">WCH-YHL-001</strain>
    </source>
</reference>
<dbReference type="EMBL" id="CP059399">
    <property type="protein sequence ID" value="QLY33018.1"/>
    <property type="molecule type" value="Genomic_DNA"/>
</dbReference>
<dbReference type="PANTHER" id="PTHR39441">
    <property type="entry name" value="DUF2252 DOMAIN-CONTAINING PROTEIN"/>
    <property type="match status" value="1"/>
</dbReference>
<keyword evidence="2" id="KW-1185">Reference proteome</keyword>
<dbReference type="PANTHER" id="PTHR39441:SF1">
    <property type="entry name" value="DUF2252 DOMAIN-CONTAINING PROTEIN"/>
    <property type="match status" value="1"/>
</dbReference>
<organism evidence="1 2">
    <name type="scientific">Nocardia huaxiensis</name>
    <dbReference type="NCBI Taxonomy" id="2755382"/>
    <lineage>
        <taxon>Bacteria</taxon>
        <taxon>Bacillati</taxon>
        <taxon>Actinomycetota</taxon>
        <taxon>Actinomycetes</taxon>
        <taxon>Mycobacteriales</taxon>
        <taxon>Nocardiaceae</taxon>
        <taxon>Nocardia</taxon>
    </lineage>
</organism>
<evidence type="ECO:0000313" key="1">
    <source>
        <dbReference type="EMBL" id="QLY33018.1"/>
    </source>
</evidence>
<proteinExistence type="predicted"/>
<dbReference type="InterPro" id="IPR018721">
    <property type="entry name" value="DUF2252"/>
</dbReference>
<dbReference type="AlphaFoldDB" id="A0A7D6ZG91"/>
<protein>
    <submittedName>
        <fullName evidence="1">DUF2252 domain-containing protein</fullName>
    </submittedName>
</protein>
<dbReference type="RefSeq" id="WP_181584182.1">
    <property type="nucleotide sequence ID" value="NZ_CP059399.1"/>
</dbReference>
<dbReference type="Pfam" id="PF10009">
    <property type="entry name" value="DUF2252"/>
    <property type="match status" value="1"/>
</dbReference>